<accession>A0A3P7QKT3</accession>
<evidence type="ECO:0000313" key="3">
    <source>
        <dbReference type="Proteomes" id="UP000271889"/>
    </source>
</evidence>
<sequence>MEERANYIERAEKPPPPSLETPNNKKQANGDSVAVEPAKTVNPSPGFLEPEMKMNADDVNMLRSESVNSVNSPSGRSSRLGRVFAARHEKDTKNRGNQPR</sequence>
<organism evidence="2 3">
    <name type="scientific">Cylicostephanus goldi</name>
    <name type="common">Nematode worm</name>
    <dbReference type="NCBI Taxonomy" id="71465"/>
    <lineage>
        <taxon>Eukaryota</taxon>
        <taxon>Metazoa</taxon>
        <taxon>Ecdysozoa</taxon>
        <taxon>Nematoda</taxon>
        <taxon>Chromadorea</taxon>
        <taxon>Rhabditida</taxon>
        <taxon>Rhabditina</taxon>
        <taxon>Rhabditomorpha</taxon>
        <taxon>Strongyloidea</taxon>
        <taxon>Strongylidae</taxon>
        <taxon>Cylicostephanus</taxon>
    </lineage>
</organism>
<evidence type="ECO:0000256" key="1">
    <source>
        <dbReference type="SAM" id="MobiDB-lite"/>
    </source>
</evidence>
<feature type="non-terminal residue" evidence="2">
    <location>
        <position position="100"/>
    </location>
</feature>
<evidence type="ECO:0000313" key="2">
    <source>
        <dbReference type="EMBL" id="VDN32552.1"/>
    </source>
</evidence>
<name>A0A3P7QKT3_CYLGO</name>
<gene>
    <name evidence="2" type="ORF">CGOC_LOCUS12137</name>
</gene>
<dbReference type="EMBL" id="UYRV01120891">
    <property type="protein sequence ID" value="VDN32552.1"/>
    <property type="molecule type" value="Genomic_DNA"/>
</dbReference>
<protein>
    <submittedName>
        <fullName evidence="2">Uncharacterized protein</fullName>
    </submittedName>
</protein>
<proteinExistence type="predicted"/>
<feature type="compositionally biased region" description="Basic and acidic residues" evidence="1">
    <location>
        <begin position="1"/>
        <end position="13"/>
    </location>
</feature>
<feature type="region of interest" description="Disordered" evidence="1">
    <location>
        <begin position="1"/>
        <end position="51"/>
    </location>
</feature>
<reference evidence="2 3" key="1">
    <citation type="submission" date="2018-11" db="EMBL/GenBank/DDBJ databases">
        <authorList>
            <consortium name="Pathogen Informatics"/>
        </authorList>
    </citation>
    <scope>NUCLEOTIDE SEQUENCE [LARGE SCALE GENOMIC DNA]</scope>
</reference>
<feature type="compositionally biased region" description="Polar residues" evidence="1">
    <location>
        <begin position="20"/>
        <end position="30"/>
    </location>
</feature>
<feature type="region of interest" description="Disordered" evidence="1">
    <location>
        <begin position="64"/>
        <end position="100"/>
    </location>
</feature>
<dbReference type="AlphaFoldDB" id="A0A3P7QKT3"/>
<keyword evidence="3" id="KW-1185">Reference proteome</keyword>
<feature type="compositionally biased region" description="Polar residues" evidence="1">
    <location>
        <begin position="64"/>
        <end position="77"/>
    </location>
</feature>
<dbReference type="OrthoDB" id="5824281at2759"/>
<dbReference type="Proteomes" id="UP000271889">
    <property type="component" value="Unassembled WGS sequence"/>
</dbReference>